<dbReference type="EMBL" id="CP114040">
    <property type="protein sequence ID" value="WAS95619.1"/>
    <property type="molecule type" value="Genomic_DNA"/>
</dbReference>
<dbReference type="PANTHER" id="PTHR39767:SF2">
    <property type="entry name" value="CHROMOSOME UNDETERMINED SCAFFOLD_1, WHOLE GENOME SHOTGUN SEQUENCE"/>
    <property type="match status" value="1"/>
</dbReference>
<keyword evidence="2" id="KW-0677">Repeat</keyword>
<protein>
    <submittedName>
        <fullName evidence="5">Fibrinogen-like YCDxxxxGGGW domain-containing protein</fullName>
    </submittedName>
</protein>
<feature type="region of interest" description="Disordered" evidence="4">
    <location>
        <begin position="22"/>
        <end position="56"/>
    </location>
</feature>
<keyword evidence="6" id="KW-1185">Reference proteome</keyword>
<organism evidence="5 6">
    <name type="scientific">Nannocystis punicea</name>
    <dbReference type="NCBI Taxonomy" id="2995304"/>
    <lineage>
        <taxon>Bacteria</taxon>
        <taxon>Pseudomonadati</taxon>
        <taxon>Myxococcota</taxon>
        <taxon>Polyangia</taxon>
        <taxon>Nannocystales</taxon>
        <taxon>Nannocystaceae</taxon>
        <taxon>Nannocystis</taxon>
    </lineage>
</organism>
<dbReference type="NCBIfam" id="TIGR02232">
    <property type="entry name" value="myxo_disulf_rpt"/>
    <property type="match status" value="1"/>
</dbReference>
<gene>
    <name evidence="5" type="ORF">O0S08_05605</name>
</gene>
<dbReference type="Gene3D" id="2.60.120.1000">
    <property type="match status" value="1"/>
</dbReference>
<evidence type="ECO:0000256" key="4">
    <source>
        <dbReference type="SAM" id="MobiDB-lite"/>
    </source>
</evidence>
<dbReference type="PROSITE" id="PS51257">
    <property type="entry name" value="PROKAR_LIPOPROTEIN"/>
    <property type="match status" value="1"/>
</dbReference>
<keyword evidence="1" id="KW-0732">Signal</keyword>
<dbReference type="InterPro" id="IPR036056">
    <property type="entry name" value="Fibrinogen-like_C"/>
</dbReference>
<accession>A0ABY7H9E9</accession>
<dbReference type="Proteomes" id="UP001164459">
    <property type="component" value="Chromosome"/>
</dbReference>
<feature type="compositionally biased region" description="Low complexity" evidence="4">
    <location>
        <begin position="23"/>
        <end position="47"/>
    </location>
</feature>
<evidence type="ECO:0000256" key="2">
    <source>
        <dbReference type="ARBA" id="ARBA00022737"/>
    </source>
</evidence>
<sequence>MPRPPLTVVVCLALACAPEAVQGTSTETAGTDDAGTATGGDSEAGTAPTSTAGGVCGDGQVDPGEACDDGNDADDDACTQTCALPSCSDGLKDGDESDVDCGGDCSPCADDSTCHEAADCASGVCAGTCVGLYASCLELHGWQPNLPDGMYGIDPDGDGVAVEVWCDMIGGGWTEVARETMEAPSGWSAGAAGSCGALSDHLLGGAGQFGAGATTEKTFSLMGVPHMAVRVIAQAIIVDSWEAETLRLEIDGQAVASGVCSQGIPGSCGNMDSQCGDPNYKEGKLELNGMIDLPGDAATVRFSSTLDQGPEDEAWGIDAVSVRVK</sequence>
<dbReference type="PANTHER" id="PTHR39767">
    <property type="entry name" value="CALCIUM/CALMODULIN-BINDING MEMBRANE PROTEIN PCM4-RELATED"/>
    <property type="match status" value="1"/>
</dbReference>
<keyword evidence="3" id="KW-1015">Disulfide bond</keyword>
<evidence type="ECO:0000256" key="1">
    <source>
        <dbReference type="ARBA" id="ARBA00022729"/>
    </source>
</evidence>
<dbReference type="InterPro" id="IPR011936">
    <property type="entry name" value="Myxo_disulph_rpt"/>
</dbReference>
<dbReference type="SUPFAM" id="SSF56496">
    <property type="entry name" value="Fibrinogen C-terminal domain-like"/>
    <property type="match status" value="1"/>
</dbReference>
<proteinExistence type="predicted"/>
<dbReference type="NCBIfam" id="NF040941">
    <property type="entry name" value="GGGWT_bact"/>
    <property type="match status" value="1"/>
</dbReference>
<dbReference type="RefSeq" id="WP_269037966.1">
    <property type="nucleotide sequence ID" value="NZ_CP114040.1"/>
</dbReference>
<reference evidence="5" key="1">
    <citation type="submission" date="2022-11" db="EMBL/GenBank/DDBJ databases">
        <title>Minimal conservation of predation-associated metabolite biosynthetic gene clusters underscores biosynthetic potential of Myxococcota including descriptions for ten novel species: Archangium lansinium sp. nov., Myxococcus landrumus sp. nov., Nannocystis bai.</title>
        <authorList>
            <person name="Ahearne A."/>
            <person name="Stevens C."/>
            <person name="Dowd S."/>
        </authorList>
    </citation>
    <scope>NUCLEOTIDE SEQUENCE</scope>
    <source>
        <strain evidence="5">Fl3</strain>
    </source>
</reference>
<evidence type="ECO:0000313" key="5">
    <source>
        <dbReference type="EMBL" id="WAS95619.1"/>
    </source>
</evidence>
<evidence type="ECO:0000256" key="3">
    <source>
        <dbReference type="ARBA" id="ARBA00023157"/>
    </source>
</evidence>
<evidence type="ECO:0000313" key="6">
    <source>
        <dbReference type="Proteomes" id="UP001164459"/>
    </source>
</evidence>
<name>A0ABY7H9E9_9BACT</name>